<reference evidence="1 2" key="1">
    <citation type="submission" date="2024-02" db="EMBL/GenBank/DDBJ databases">
        <title>A draft genome for the cacao thread blight pathogen Marasmius crinis-equi.</title>
        <authorList>
            <person name="Cohen S.P."/>
            <person name="Baruah I.K."/>
            <person name="Amoako-Attah I."/>
            <person name="Bukari Y."/>
            <person name="Meinhardt L.W."/>
            <person name="Bailey B.A."/>
        </authorList>
    </citation>
    <scope>NUCLEOTIDE SEQUENCE [LARGE SCALE GENOMIC DNA]</scope>
    <source>
        <strain evidence="1 2">GH-76</strain>
    </source>
</reference>
<evidence type="ECO:0008006" key="3">
    <source>
        <dbReference type="Google" id="ProtNLM"/>
    </source>
</evidence>
<dbReference type="EMBL" id="JBAHYK010001530">
    <property type="protein sequence ID" value="KAL0567671.1"/>
    <property type="molecule type" value="Genomic_DNA"/>
</dbReference>
<evidence type="ECO:0000313" key="2">
    <source>
        <dbReference type="Proteomes" id="UP001465976"/>
    </source>
</evidence>
<sequence length="210" mass="22883">MADYAQHGLPHSLVGSSTIECFLSQTNPRDDAGTSVNALYAQASILLHYAGNLVTRFHAGMSNSERQQVLGSFTSLDNLIDSFIGGQLPPMDGLDPTSRVFGAALLIHTLAYASCIQLHSVFMDHDSRSMAKSVAAAEACVALLRRAGNAQLVAPVIAFLWSNVGRVILKELARIRSTRNSDREQELLWELECLIQTMAVFAEHSALIRE</sequence>
<comment type="caution">
    <text evidence="1">The sequence shown here is derived from an EMBL/GenBank/DDBJ whole genome shotgun (WGS) entry which is preliminary data.</text>
</comment>
<organism evidence="1 2">
    <name type="scientific">Marasmius crinis-equi</name>
    <dbReference type="NCBI Taxonomy" id="585013"/>
    <lineage>
        <taxon>Eukaryota</taxon>
        <taxon>Fungi</taxon>
        <taxon>Dikarya</taxon>
        <taxon>Basidiomycota</taxon>
        <taxon>Agaricomycotina</taxon>
        <taxon>Agaricomycetes</taxon>
        <taxon>Agaricomycetidae</taxon>
        <taxon>Agaricales</taxon>
        <taxon>Marasmiineae</taxon>
        <taxon>Marasmiaceae</taxon>
        <taxon>Marasmius</taxon>
    </lineage>
</organism>
<accession>A0ABR3EXN8</accession>
<keyword evidence="2" id="KW-1185">Reference proteome</keyword>
<name>A0ABR3EXN8_9AGAR</name>
<proteinExistence type="predicted"/>
<gene>
    <name evidence="1" type="ORF">V5O48_014327</name>
</gene>
<dbReference type="Proteomes" id="UP001465976">
    <property type="component" value="Unassembled WGS sequence"/>
</dbReference>
<evidence type="ECO:0000313" key="1">
    <source>
        <dbReference type="EMBL" id="KAL0567671.1"/>
    </source>
</evidence>
<protein>
    <recommendedName>
        <fullName evidence="3">Heme oxygenase</fullName>
    </recommendedName>
</protein>